<proteinExistence type="predicted"/>
<keyword evidence="3" id="KW-1185">Reference proteome</keyword>
<reference evidence="3" key="1">
    <citation type="journal article" date="2019" name="Int. J. Syst. Evol. Microbiol.">
        <title>The Global Catalogue of Microorganisms (GCM) 10K type strain sequencing project: providing services to taxonomists for standard genome sequencing and annotation.</title>
        <authorList>
            <consortium name="The Broad Institute Genomics Platform"/>
            <consortium name="The Broad Institute Genome Sequencing Center for Infectious Disease"/>
            <person name="Wu L."/>
            <person name="Ma J."/>
        </authorList>
    </citation>
    <scope>NUCLEOTIDE SEQUENCE [LARGE SCALE GENOMIC DNA]</scope>
    <source>
        <strain evidence="3">CGMCC 4.7283</strain>
    </source>
</reference>
<feature type="region of interest" description="Disordered" evidence="1">
    <location>
        <begin position="660"/>
        <end position="681"/>
    </location>
</feature>
<comment type="caution">
    <text evidence="2">The sequence shown here is derived from an EMBL/GenBank/DDBJ whole genome shotgun (WGS) entry which is preliminary data.</text>
</comment>
<feature type="compositionally biased region" description="Low complexity" evidence="1">
    <location>
        <begin position="664"/>
        <end position="679"/>
    </location>
</feature>
<gene>
    <name evidence="2" type="ORF">ACFO5X_16000</name>
</gene>
<dbReference type="PIRSF" id="PIRSF034586">
    <property type="entry name" value="Vir_effector_SfrC"/>
    <property type="match status" value="1"/>
</dbReference>
<evidence type="ECO:0000313" key="3">
    <source>
        <dbReference type="Proteomes" id="UP001595973"/>
    </source>
</evidence>
<name>A0ABV9KKH6_9RHOB</name>
<protein>
    <submittedName>
        <fullName evidence="2">Virulence factor SrfC family protein</fullName>
    </submittedName>
</protein>
<dbReference type="EMBL" id="JBHSGI010000024">
    <property type="protein sequence ID" value="MFC4670066.1"/>
    <property type="molecule type" value="Genomic_DNA"/>
</dbReference>
<dbReference type="RefSeq" id="WP_380718674.1">
    <property type="nucleotide sequence ID" value="NZ_JBHSGI010000024.1"/>
</dbReference>
<organism evidence="2 3">
    <name type="scientific">Seohaeicola nanhaiensis</name>
    <dbReference type="NCBI Taxonomy" id="1387282"/>
    <lineage>
        <taxon>Bacteria</taxon>
        <taxon>Pseudomonadati</taxon>
        <taxon>Pseudomonadota</taxon>
        <taxon>Alphaproteobacteria</taxon>
        <taxon>Rhodobacterales</taxon>
        <taxon>Roseobacteraceae</taxon>
        <taxon>Seohaeicola</taxon>
    </lineage>
</organism>
<evidence type="ECO:0000256" key="1">
    <source>
        <dbReference type="SAM" id="MobiDB-lite"/>
    </source>
</evidence>
<dbReference type="InterPro" id="IPR017030">
    <property type="entry name" value="Vir_effector_SfrC"/>
</dbReference>
<dbReference type="Proteomes" id="UP001595973">
    <property type="component" value="Unassembled WGS sequence"/>
</dbReference>
<accession>A0ABV9KKH6</accession>
<evidence type="ECO:0000313" key="2">
    <source>
        <dbReference type="EMBL" id="MFC4670066.1"/>
    </source>
</evidence>
<dbReference type="Pfam" id="PF10139">
    <property type="entry name" value="Virul_Fac"/>
    <property type="match status" value="1"/>
</dbReference>
<sequence>MATQDQQKLAADCTAVADATEQALAWVETPGNAAMIGAEARSLTQMMRKGLRRARRLAQAAEKPMSVSVFGPSQAGKSFLVSVLARPEGGRLVGDFPTRRLDYISEVNPEGEGESTGLVTRFTMRREPTPDGFPVKLTLLSEADIIRTIVNSFFNDGDESEVPPEPAELSAHLDAFKARAGAARPGLDADAVHEIGEYIDSVFRKSAYAAALKPFWDEAAEIAPRLTVQDRAAFFAILWGRHDAMGDLYQQLANALAHLDHSATVHVTLDALTPREQSIIDVKTLAGLRGTPVGPPLSVLTEAGRTLQMPRAELCALAAELVFPMAEQPSELFGRTDLLDFPGARNRFEEPLSKTLQNLDKNLHELLLRGKVAYLFDRYVENQEITSMLLCVPGSNMETLDLPGLVDNWIALTHGRTPEQRAQSDNVLFFVLTKFDMQLADSAAEGGAVTRFERRMKASLLERFGRGQDGWVEEWAPGQPFDNCYWLRNPNYFVDGLIDYDENRRELRLRPDKEARIAELREGSLAAEPVQRHFRDPAAAWDAALSLNDGGVTYLTDALARVCKPDSKLRQIRVQLDEIAAKVTQALAPFHVSDDVEQRIAEAQEAVTAVIDDLEQALARHRFGAVLSALMVDQDEIEGRIARVPSSVRITSAVSAASAEPGVAAGPARPGRPARPRAASTSDIRTMTLEQFQAETALEAWIDRLKAFRDDRALRAAWGITDSPASDLVTGLIHAARRTHLSRRTAAEIAAVNFGLNVEKQAQPASIIGAEEINAFVATLGMRDLPTSERPKVQTATGLRPVFTEVESHDSVDTLPSRAANVAEATWSDWVFALDALFVANAKDGAGGEIDIEQNLALGRILGALNGNGGP</sequence>